<dbReference type="GO" id="GO:0005743">
    <property type="term" value="C:mitochondrial inner membrane"/>
    <property type="evidence" value="ECO:0007669"/>
    <property type="project" value="UniProtKB-SubCell"/>
</dbReference>
<dbReference type="InterPro" id="IPR036770">
    <property type="entry name" value="Ankyrin_rpt-contain_sf"/>
</dbReference>
<evidence type="ECO:0000259" key="14">
    <source>
        <dbReference type="PROSITE" id="PS50225"/>
    </source>
</evidence>
<comment type="caution">
    <text evidence="15">The sequence shown here is derived from an EMBL/GenBank/DDBJ whole genome shotgun (WGS) entry which is preliminary data.</text>
</comment>
<evidence type="ECO:0000256" key="1">
    <source>
        <dbReference type="ARBA" id="ARBA00004273"/>
    </source>
</evidence>
<dbReference type="AlphaFoldDB" id="A0A8S4NQH6"/>
<keyword evidence="5" id="KW-0677">Repeat</keyword>
<evidence type="ECO:0000256" key="4">
    <source>
        <dbReference type="ARBA" id="ARBA00022547"/>
    </source>
</evidence>
<dbReference type="PROSITE" id="PS50088">
    <property type="entry name" value="ANK_REPEAT"/>
    <property type="match status" value="1"/>
</dbReference>
<keyword evidence="7" id="KW-0999">Mitochondrion inner membrane</keyword>
<evidence type="ECO:0000256" key="5">
    <source>
        <dbReference type="ARBA" id="ARBA00022737"/>
    </source>
</evidence>
<accession>A0A8S4NQH6</accession>
<keyword evidence="3" id="KW-0813">Transport</keyword>
<feature type="repeat" description="ANK" evidence="13">
    <location>
        <begin position="299"/>
        <end position="321"/>
    </location>
</feature>
<comment type="subcellular location">
    <subcellularLocation>
        <location evidence="1">Mitochondrion inner membrane</location>
    </subcellularLocation>
</comment>
<dbReference type="GO" id="GO:0045259">
    <property type="term" value="C:proton-transporting ATP synthase complex"/>
    <property type="evidence" value="ECO:0007669"/>
    <property type="project" value="UniProtKB-KW"/>
</dbReference>
<evidence type="ECO:0000256" key="6">
    <source>
        <dbReference type="ARBA" id="ARBA00022781"/>
    </source>
</evidence>
<dbReference type="OrthoDB" id="9982108at2759"/>
<comment type="similarity">
    <text evidence="2">Belongs to the ATPase e subunit family.</text>
</comment>
<keyword evidence="10" id="KW-0496">Mitochondrion</keyword>
<dbReference type="SMART" id="SM00248">
    <property type="entry name" value="ANK"/>
    <property type="match status" value="7"/>
</dbReference>
<keyword evidence="6" id="KW-0375">Hydrogen ion transport</keyword>
<evidence type="ECO:0000256" key="9">
    <source>
        <dbReference type="ARBA" id="ARBA00023065"/>
    </source>
</evidence>
<dbReference type="EMBL" id="CAIIXF020000005">
    <property type="protein sequence ID" value="CAH1784025.1"/>
    <property type="molecule type" value="Genomic_DNA"/>
</dbReference>
<dbReference type="PANTHER" id="PTHR24189:SF50">
    <property type="entry name" value="ANKYRIN REPEAT AND SOCS BOX PROTEIN 2"/>
    <property type="match status" value="1"/>
</dbReference>
<evidence type="ECO:0000313" key="15">
    <source>
        <dbReference type="EMBL" id="CAH1784025.1"/>
    </source>
</evidence>
<evidence type="ECO:0000256" key="13">
    <source>
        <dbReference type="PROSITE-ProRule" id="PRU00023"/>
    </source>
</evidence>
<protein>
    <recommendedName>
        <fullName evidence="14">SOCS box domain-containing protein</fullName>
    </recommendedName>
</protein>
<keyword evidence="8 13" id="KW-0040">ANK repeat</keyword>
<gene>
    <name evidence="15" type="ORF">OFUS_LOCUS10292</name>
</gene>
<organism evidence="15 16">
    <name type="scientific">Owenia fusiformis</name>
    <name type="common">Polychaete worm</name>
    <dbReference type="NCBI Taxonomy" id="6347"/>
    <lineage>
        <taxon>Eukaryota</taxon>
        <taxon>Metazoa</taxon>
        <taxon>Spiralia</taxon>
        <taxon>Lophotrochozoa</taxon>
        <taxon>Annelida</taxon>
        <taxon>Polychaeta</taxon>
        <taxon>Sedentaria</taxon>
        <taxon>Canalipalpata</taxon>
        <taxon>Sabellida</taxon>
        <taxon>Oweniida</taxon>
        <taxon>Oweniidae</taxon>
        <taxon>Owenia</taxon>
    </lineage>
</organism>
<sequence>MATLGAPRNVSSLIRTGRWVALALGLGYGYVHNNSLLKKEAVFQEGQSVLRAKRDARLALEREAGAKNEMRNLAIQSGVDPKDAQSKNKQDKFVITLEKMASGTFWGPKHCCRHGPCNACVISVIDGDGYNPQSQSTSTLNSVKAMYDWVKQNCCVDTQTLCLQRILIGASYRHKPDIVKYAIGEEGAPVDFAPVKGYSYMHGPGQDCENEHDTFLQELEGGRYSSQGIMTPCMHAIYHDDIELLTWLIEQAGADLDFRIMDGQGSPGSAMSVAIKTNNPTILKFLLDKGADPNKKMFCGGSALHLAVDKENIEMLKILLECNRTDLNLMNYPKKEIEKQDDIPYSALMDACCPWKQTNFEIIELLLNYGVDVNAVSCLHPIYEDGPQNALSNALAQCNFPLVELLLKHGADCSILGTSYGDGDGTFLERAAATKDIDIFKLAMPFPVNITVEQKGQVLFHAAGSGNLDFLHLAMTLQDVNGPTIEHYTNALLNASSFEVMKELLELGADPNKVCHKHRLSEVGDESCNLMRIFKTNDRERYPNEDEESKEKRVKKLELLIQNGANPGLFLDCLNETIKANIEDYDLYSIAFSLTVEMYHEEKLTTNDPTTYQYLAKCMSQTNIPRFKELVAEYVDRLRNEDEILTICDSMPDVCSLQHQCRSSLRKNIMRVSCNLEQCLIRLGLPKPIREYVMFKK</sequence>
<dbReference type="Gene3D" id="1.25.40.20">
    <property type="entry name" value="Ankyrin repeat-containing domain"/>
    <property type="match status" value="2"/>
</dbReference>
<dbReference type="Proteomes" id="UP000749559">
    <property type="component" value="Unassembled WGS sequence"/>
</dbReference>
<evidence type="ECO:0000256" key="7">
    <source>
        <dbReference type="ARBA" id="ARBA00022792"/>
    </source>
</evidence>
<dbReference type="Pfam" id="PF07525">
    <property type="entry name" value="SOCS_box"/>
    <property type="match status" value="1"/>
</dbReference>
<keyword evidence="9" id="KW-0406">Ion transport</keyword>
<dbReference type="SUPFAM" id="SSF48403">
    <property type="entry name" value="Ankyrin repeat"/>
    <property type="match status" value="2"/>
</dbReference>
<keyword evidence="12" id="KW-0066">ATP synthesis</keyword>
<dbReference type="PROSITE" id="PS50297">
    <property type="entry name" value="ANK_REP_REGION"/>
    <property type="match status" value="1"/>
</dbReference>
<evidence type="ECO:0000256" key="12">
    <source>
        <dbReference type="ARBA" id="ARBA00023310"/>
    </source>
</evidence>
<dbReference type="InterPro" id="IPR001496">
    <property type="entry name" value="SOCS_box"/>
</dbReference>
<dbReference type="SMART" id="SM00969">
    <property type="entry name" value="SOCS_box"/>
    <property type="match status" value="1"/>
</dbReference>
<dbReference type="PROSITE" id="PS50225">
    <property type="entry name" value="SOCS"/>
    <property type="match status" value="1"/>
</dbReference>
<dbReference type="Pfam" id="PF05680">
    <property type="entry name" value="ATP-synt_E"/>
    <property type="match status" value="1"/>
</dbReference>
<evidence type="ECO:0000256" key="10">
    <source>
        <dbReference type="ARBA" id="ARBA00023128"/>
    </source>
</evidence>
<proteinExistence type="inferred from homology"/>
<dbReference type="InterPro" id="IPR050745">
    <property type="entry name" value="Multifunctional_regulatory"/>
</dbReference>
<keyword evidence="16" id="KW-1185">Reference proteome</keyword>
<dbReference type="GO" id="GO:0015078">
    <property type="term" value="F:proton transmembrane transporter activity"/>
    <property type="evidence" value="ECO:0007669"/>
    <property type="project" value="InterPro"/>
</dbReference>
<dbReference type="InterPro" id="IPR008386">
    <property type="entry name" value="ATP_synth_F0_esu_mt"/>
</dbReference>
<evidence type="ECO:0000256" key="8">
    <source>
        <dbReference type="ARBA" id="ARBA00023043"/>
    </source>
</evidence>
<evidence type="ECO:0000256" key="11">
    <source>
        <dbReference type="ARBA" id="ARBA00023136"/>
    </source>
</evidence>
<keyword evidence="4" id="KW-0138">CF(0)</keyword>
<dbReference type="InterPro" id="IPR002110">
    <property type="entry name" value="Ankyrin_rpt"/>
</dbReference>
<evidence type="ECO:0000256" key="2">
    <source>
        <dbReference type="ARBA" id="ARBA00007333"/>
    </source>
</evidence>
<feature type="domain" description="SOCS box" evidence="14">
    <location>
        <begin position="656"/>
        <end position="697"/>
    </location>
</feature>
<dbReference type="PANTHER" id="PTHR24189">
    <property type="entry name" value="MYOTROPHIN"/>
    <property type="match status" value="1"/>
</dbReference>
<dbReference type="GO" id="GO:0015986">
    <property type="term" value="P:proton motive force-driven ATP synthesis"/>
    <property type="evidence" value="ECO:0007669"/>
    <property type="project" value="InterPro"/>
</dbReference>
<reference evidence="15" key="1">
    <citation type="submission" date="2022-03" db="EMBL/GenBank/DDBJ databases">
        <authorList>
            <person name="Martin C."/>
        </authorList>
    </citation>
    <scope>NUCLEOTIDE SEQUENCE</scope>
</reference>
<dbReference type="Pfam" id="PF12796">
    <property type="entry name" value="Ank_2"/>
    <property type="match status" value="1"/>
</dbReference>
<evidence type="ECO:0000256" key="3">
    <source>
        <dbReference type="ARBA" id="ARBA00022448"/>
    </source>
</evidence>
<keyword evidence="11" id="KW-0472">Membrane</keyword>
<name>A0A8S4NQH6_OWEFU</name>
<evidence type="ECO:0000313" key="16">
    <source>
        <dbReference type="Proteomes" id="UP000749559"/>
    </source>
</evidence>